<reference evidence="1 2" key="1">
    <citation type="submission" date="2017-09" db="EMBL/GenBank/DDBJ databases">
        <title>Depth-based differentiation of microbial function through sediment-hosted aquifers and enrichment of novel symbionts in the deep terrestrial subsurface.</title>
        <authorList>
            <person name="Probst A.J."/>
            <person name="Ladd B."/>
            <person name="Jarett J.K."/>
            <person name="Geller-Mcgrath D.E."/>
            <person name="Sieber C.M."/>
            <person name="Emerson J.B."/>
            <person name="Anantharaman K."/>
            <person name="Thomas B.C."/>
            <person name="Malmstrom R."/>
            <person name="Stieglmeier M."/>
            <person name="Klingl A."/>
            <person name="Woyke T."/>
            <person name="Ryan C.M."/>
            <person name="Banfield J.F."/>
        </authorList>
    </citation>
    <scope>NUCLEOTIDE SEQUENCE [LARGE SCALE GENOMIC DNA]</scope>
    <source>
        <strain evidence="1">CG23_combo_of_CG06-09_8_20_14_all_41_10</strain>
    </source>
</reference>
<gene>
    <name evidence="1" type="ORF">COX41_01595</name>
</gene>
<name>A0A2G9YKA8_9BACT</name>
<organism evidence="1 2">
    <name type="scientific">Candidatus Sherwoodlollariibacterium unditelluris</name>
    <dbReference type="NCBI Taxonomy" id="1974757"/>
    <lineage>
        <taxon>Bacteria</taxon>
        <taxon>Pseudomonadati</taxon>
        <taxon>Candidatus Omnitrophota</taxon>
        <taxon>Candidatus Sherwoodlollariibacterium</taxon>
    </lineage>
</organism>
<comment type="caution">
    <text evidence="1">The sequence shown here is derived from an EMBL/GenBank/DDBJ whole genome shotgun (WGS) entry which is preliminary data.</text>
</comment>
<dbReference type="Proteomes" id="UP000231292">
    <property type="component" value="Unassembled WGS sequence"/>
</dbReference>
<dbReference type="AlphaFoldDB" id="A0A2G9YKA8"/>
<sequence length="234" mass="27190">MKNWEKKELVRDLRKQGLSYKELRQKTPFNISKSTVSEWCKDIELTEPQKDRLQKLLKEGSYRGRLLGSKTTQIRRANEVREIKEKARLEINSLTENEFKIAGLMLYWAEGNKKNHAGVCNSDPELIRFMMKWLRTVCGVPEEKFKLYLNIHFGQDEDKIKEFWSNVIGLPVSRFGKSYVKKEGTGYRKNILYNGTIKVEVCDKNLLCKILGWIEGVTISNGPLAQLAEQDTLN</sequence>
<dbReference type="EMBL" id="PCRK01000027">
    <property type="protein sequence ID" value="PIP19670.1"/>
    <property type="molecule type" value="Genomic_DNA"/>
</dbReference>
<accession>A0A2G9YKA8</accession>
<evidence type="ECO:0000313" key="2">
    <source>
        <dbReference type="Proteomes" id="UP000231292"/>
    </source>
</evidence>
<proteinExistence type="predicted"/>
<evidence type="ECO:0000313" key="1">
    <source>
        <dbReference type="EMBL" id="PIP19670.1"/>
    </source>
</evidence>
<protein>
    <submittedName>
        <fullName evidence="1">Uncharacterized protein</fullName>
    </submittedName>
</protein>